<gene>
    <name evidence="2" type="ORF">GCM10009627_22150</name>
</gene>
<dbReference type="Pfam" id="PF07883">
    <property type="entry name" value="Cupin_2"/>
    <property type="match status" value="1"/>
</dbReference>
<dbReference type="EMBL" id="BAAAJX010000010">
    <property type="protein sequence ID" value="GAA1493869.1"/>
    <property type="molecule type" value="Genomic_DNA"/>
</dbReference>
<keyword evidence="3" id="KW-1185">Reference proteome</keyword>
<dbReference type="InterPro" id="IPR011051">
    <property type="entry name" value="RmlC_Cupin_sf"/>
</dbReference>
<dbReference type="InterPro" id="IPR013096">
    <property type="entry name" value="Cupin_2"/>
</dbReference>
<evidence type="ECO:0000313" key="2">
    <source>
        <dbReference type="EMBL" id="GAA1493869.1"/>
    </source>
</evidence>
<name>A0ABP4K694_9MICO</name>
<dbReference type="InterPro" id="IPR014710">
    <property type="entry name" value="RmlC-like_jellyroll"/>
</dbReference>
<dbReference type="Proteomes" id="UP001501742">
    <property type="component" value="Unassembled WGS sequence"/>
</dbReference>
<accession>A0ABP4K694</accession>
<dbReference type="SUPFAM" id="SSF51182">
    <property type="entry name" value="RmlC-like cupins"/>
    <property type="match status" value="1"/>
</dbReference>
<proteinExistence type="predicted"/>
<sequence length="272" mass="28461">MTGLAPTTTLLATVDGPDGSTYEVRHAVFPPGSTTGWHRHDARQTGLVVRGELTHASPEATHTVGPGRALVEDPHVVHEGRATGTDDTELLYVAHRLPGTELATPTEPPATVGPVRSALVSVPLGLPVFVHALRYTAMYGPKPFAEALLVYRDNGTYTILSPGEDHHGCYVSATAIDAVTPPRHVAFMSWPSSDWGSNVAAHTLTFAADTGAFTQELRLPGDAVPRAQHGFAAPVAGQESIDVTAGWTALRQTHDATFAGLAARAAASGTAS</sequence>
<evidence type="ECO:0000259" key="1">
    <source>
        <dbReference type="Pfam" id="PF07883"/>
    </source>
</evidence>
<organism evidence="2 3">
    <name type="scientific">Curtobacterium herbarum</name>
    <dbReference type="NCBI Taxonomy" id="150122"/>
    <lineage>
        <taxon>Bacteria</taxon>
        <taxon>Bacillati</taxon>
        <taxon>Actinomycetota</taxon>
        <taxon>Actinomycetes</taxon>
        <taxon>Micrococcales</taxon>
        <taxon>Microbacteriaceae</taxon>
        <taxon>Curtobacterium</taxon>
    </lineage>
</organism>
<protein>
    <recommendedName>
        <fullName evidence="1">Cupin type-2 domain-containing protein</fullName>
    </recommendedName>
</protein>
<dbReference type="Gene3D" id="2.60.120.10">
    <property type="entry name" value="Jelly Rolls"/>
    <property type="match status" value="1"/>
</dbReference>
<dbReference type="RefSeq" id="WP_204609939.1">
    <property type="nucleotide sequence ID" value="NZ_BAAAJX010000010.1"/>
</dbReference>
<reference evidence="3" key="1">
    <citation type="journal article" date="2019" name="Int. J. Syst. Evol. Microbiol.">
        <title>The Global Catalogue of Microorganisms (GCM) 10K type strain sequencing project: providing services to taxonomists for standard genome sequencing and annotation.</title>
        <authorList>
            <consortium name="The Broad Institute Genomics Platform"/>
            <consortium name="The Broad Institute Genome Sequencing Center for Infectious Disease"/>
            <person name="Wu L."/>
            <person name="Ma J."/>
        </authorList>
    </citation>
    <scope>NUCLEOTIDE SEQUENCE [LARGE SCALE GENOMIC DNA]</scope>
    <source>
        <strain evidence="3">JCM 12140</strain>
    </source>
</reference>
<comment type="caution">
    <text evidence="2">The sequence shown here is derived from an EMBL/GenBank/DDBJ whole genome shotgun (WGS) entry which is preliminary data.</text>
</comment>
<evidence type="ECO:0000313" key="3">
    <source>
        <dbReference type="Proteomes" id="UP001501742"/>
    </source>
</evidence>
<feature type="domain" description="Cupin type-2" evidence="1">
    <location>
        <begin position="27"/>
        <end position="93"/>
    </location>
</feature>